<name>A0A972FQD9_9FLAO</name>
<evidence type="ECO:0008006" key="3">
    <source>
        <dbReference type="Google" id="ProtNLM"/>
    </source>
</evidence>
<dbReference type="RefSeq" id="WP_169525451.1">
    <property type="nucleotide sequence ID" value="NZ_JAAMPU010000091.1"/>
</dbReference>
<proteinExistence type="predicted"/>
<protein>
    <recommendedName>
        <fullName evidence="3">HNH endonuclease</fullName>
    </recommendedName>
</protein>
<organism evidence="1 2">
    <name type="scientific">Flavobacterium silvaticum</name>
    <dbReference type="NCBI Taxonomy" id="1852020"/>
    <lineage>
        <taxon>Bacteria</taxon>
        <taxon>Pseudomonadati</taxon>
        <taxon>Bacteroidota</taxon>
        <taxon>Flavobacteriia</taxon>
        <taxon>Flavobacteriales</taxon>
        <taxon>Flavobacteriaceae</taxon>
        <taxon>Flavobacterium</taxon>
    </lineage>
</organism>
<sequence>MIQIVQHNEPANFDTDVRIPGTNFLAIVPHPSKKQFQPHKYWNRIHNDLYVLYDGICAYCASWTPRRATPSDPNYTSVDHYIPKSKNPGLAYDWLNYRLCRARMNANKADSLEVLDPFFIQNGWFVIDFTSFLILPNSSIEPWKASRIEKSIEILGLNDNDFVDQRLDIIYSYSQETISFADLSSTYPFIAMEMKRQDFDNNFKDDIKMLSL</sequence>
<evidence type="ECO:0000313" key="2">
    <source>
        <dbReference type="Proteomes" id="UP000712080"/>
    </source>
</evidence>
<comment type="caution">
    <text evidence="1">The sequence shown here is derived from an EMBL/GenBank/DDBJ whole genome shotgun (WGS) entry which is preliminary data.</text>
</comment>
<dbReference type="Proteomes" id="UP000712080">
    <property type="component" value="Unassembled WGS sequence"/>
</dbReference>
<evidence type="ECO:0000313" key="1">
    <source>
        <dbReference type="EMBL" id="NMH26543.1"/>
    </source>
</evidence>
<dbReference type="Gene3D" id="1.10.30.50">
    <property type="match status" value="1"/>
</dbReference>
<accession>A0A972FQD9</accession>
<dbReference type="AlphaFoldDB" id="A0A972FQD9"/>
<keyword evidence="2" id="KW-1185">Reference proteome</keyword>
<reference evidence="1" key="1">
    <citation type="submission" date="2020-02" db="EMBL/GenBank/DDBJ databases">
        <title>Flavobacterium sp. genome.</title>
        <authorList>
            <person name="Jung H.S."/>
            <person name="Baek J.H."/>
            <person name="Jeon C.O."/>
        </authorList>
    </citation>
    <scope>NUCLEOTIDE SEQUENCE</scope>
    <source>
        <strain evidence="1">SE-s28</strain>
    </source>
</reference>
<gene>
    <name evidence="1" type="ORF">G6047_00730</name>
</gene>
<dbReference type="EMBL" id="JAAMPU010000091">
    <property type="protein sequence ID" value="NMH26543.1"/>
    <property type="molecule type" value="Genomic_DNA"/>
</dbReference>